<dbReference type="KEGG" id="vg:40086134"/>
<organism evidence="1 2">
    <name type="scientific">Arthrobacter phage Colucci</name>
    <dbReference type="NCBI Taxonomy" id="2015834"/>
    <lineage>
        <taxon>Viruses</taxon>
        <taxon>Duplodnaviria</taxon>
        <taxon>Heunggongvirae</taxon>
        <taxon>Uroviricota</taxon>
        <taxon>Caudoviricetes</taxon>
        <taxon>Klausavirus</taxon>
        <taxon>Klausavirus colucci</taxon>
    </lineage>
</organism>
<protein>
    <submittedName>
        <fullName evidence="1">Uncharacterized protein</fullName>
    </submittedName>
</protein>
<gene>
    <name evidence="1" type="primary">32</name>
    <name evidence="1" type="ORF">SEA_COLUCCI_32</name>
</gene>
<accession>A0A286N2U6</accession>
<reference evidence="1 2" key="1">
    <citation type="submission" date="2017-06" db="EMBL/GenBank/DDBJ databases">
        <authorList>
            <person name="Conboy A.J."/>
            <person name="Conboy D.B."/>
            <person name="Kulkosky J."/>
            <person name="Cross T."/>
            <person name="Moy E.A."/>
            <person name="Stoner T.H."/>
            <person name="Garlena R.A."/>
            <person name="Russell D.A."/>
            <person name="Pope W.H."/>
            <person name="Jacobs-Sera D."/>
            <person name="Hatfull G.F."/>
        </authorList>
    </citation>
    <scope>NUCLEOTIDE SEQUENCE [LARGE SCALE GENOMIC DNA]</scope>
</reference>
<evidence type="ECO:0000313" key="1">
    <source>
        <dbReference type="EMBL" id="ASX98703.1"/>
    </source>
</evidence>
<sequence>MTATPKFPKVHVPLLGEDGNGFMIVGRAMKAMRREGIPKEDIDAFQKEATSGDYSHLLATVQATVNTN</sequence>
<proteinExistence type="predicted"/>
<dbReference type="OrthoDB" id="28646at10239"/>
<dbReference type="Proteomes" id="UP000225683">
    <property type="component" value="Genome"/>
</dbReference>
<name>A0A286N2U6_9CAUD</name>
<dbReference type="GeneID" id="40086134"/>
<dbReference type="RefSeq" id="YP_009610046.1">
    <property type="nucleotide sequence ID" value="NC_042000.1"/>
</dbReference>
<evidence type="ECO:0000313" key="2">
    <source>
        <dbReference type="Proteomes" id="UP000225683"/>
    </source>
</evidence>
<dbReference type="EMBL" id="MF185718">
    <property type="protein sequence ID" value="ASX98703.1"/>
    <property type="molecule type" value="Genomic_DNA"/>
</dbReference>
<keyword evidence="2" id="KW-1185">Reference proteome</keyword>